<dbReference type="AlphaFoldDB" id="A0A3M6UPJ2"/>
<dbReference type="EMBL" id="RCHS01001049">
    <property type="protein sequence ID" value="RMX55454.1"/>
    <property type="molecule type" value="Genomic_DNA"/>
</dbReference>
<evidence type="ECO:0000313" key="3">
    <source>
        <dbReference type="Proteomes" id="UP000275408"/>
    </source>
</evidence>
<name>A0A3M6UPJ2_POCDA</name>
<comment type="caution">
    <text evidence="2">The sequence shown here is derived from an EMBL/GenBank/DDBJ whole genome shotgun (WGS) entry which is preliminary data.</text>
</comment>
<organism evidence="2 3">
    <name type="scientific">Pocillopora damicornis</name>
    <name type="common">Cauliflower coral</name>
    <name type="synonym">Millepora damicornis</name>
    <dbReference type="NCBI Taxonomy" id="46731"/>
    <lineage>
        <taxon>Eukaryota</taxon>
        <taxon>Metazoa</taxon>
        <taxon>Cnidaria</taxon>
        <taxon>Anthozoa</taxon>
        <taxon>Hexacorallia</taxon>
        <taxon>Scleractinia</taxon>
        <taxon>Astrocoeniina</taxon>
        <taxon>Pocilloporidae</taxon>
        <taxon>Pocillopora</taxon>
    </lineage>
</organism>
<feature type="compositionally biased region" description="Basic and acidic residues" evidence="1">
    <location>
        <begin position="37"/>
        <end position="60"/>
    </location>
</feature>
<keyword evidence="3" id="KW-1185">Reference proteome</keyword>
<dbReference type="Proteomes" id="UP000275408">
    <property type="component" value="Unassembled WGS sequence"/>
</dbReference>
<protein>
    <submittedName>
        <fullName evidence="2">Uncharacterized protein</fullName>
    </submittedName>
</protein>
<reference evidence="2 3" key="1">
    <citation type="journal article" date="2018" name="Sci. Rep.">
        <title>Comparative analysis of the Pocillopora damicornis genome highlights role of immune system in coral evolution.</title>
        <authorList>
            <person name="Cunning R."/>
            <person name="Bay R.A."/>
            <person name="Gillette P."/>
            <person name="Baker A.C."/>
            <person name="Traylor-Knowles N."/>
        </authorList>
    </citation>
    <scope>NUCLEOTIDE SEQUENCE [LARGE SCALE GENOMIC DNA]</scope>
    <source>
        <strain evidence="2">RSMAS</strain>
        <tissue evidence="2">Whole animal</tissue>
    </source>
</reference>
<gene>
    <name evidence="2" type="ORF">pdam_00019375</name>
</gene>
<sequence length="100" mass="11462">MSTSPYFTSKGRQTRSAAREAIAALSTNQKEPRRHIKIEYEKRHEEGSSGDDMKTEDVAAKKRKRDTSTAQTQGSTWQLLTWREQLANICEMKKNTRCPS</sequence>
<evidence type="ECO:0000313" key="2">
    <source>
        <dbReference type="EMBL" id="RMX55454.1"/>
    </source>
</evidence>
<proteinExistence type="predicted"/>
<accession>A0A3M6UPJ2</accession>
<feature type="region of interest" description="Disordered" evidence="1">
    <location>
        <begin position="26"/>
        <end position="76"/>
    </location>
</feature>
<evidence type="ECO:0000256" key="1">
    <source>
        <dbReference type="SAM" id="MobiDB-lite"/>
    </source>
</evidence>